<dbReference type="SUPFAM" id="SSF55729">
    <property type="entry name" value="Acyl-CoA N-acyltransferases (Nat)"/>
    <property type="match status" value="1"/>
</dbReference>
<dbReference type="PANTHER" id="PTHR43072:SF23">
    <property type="entry name" value="UPF0039 PROTEIN C11D3.02C"/>
    <property type="match status" value="1"/>
</dbReference>
<dbReference type="EMBL" id="CP071796">
    <property type="protein sequence ID" value="QTD46001.1"/>
    <property type="molecule type" value="Genomic_DNA"/>
</dbReference>
<proteinExistence type="predicted"/>
<evidence type="ECO:0000256" key="3">
    <source>
        <dbReference type="ARBA" id="ARBA00050603"/>
    </source>
</evidence>
<evidence type="ECO:0000256" key="4">
    <source>
        <dbReference type="ARBA" id="ARBA00051334"/>
    </source>
</evidence>
<dbReference type="RefSeq" id="WP_208009875.1">
    <property type="nucleotide sequence ID" value="NZ_CP071796.1"/>
</dbReference>
<dbReference type="GO" id="GO:0016747">
    <property type="term" value="F:acyltransferase activity, transferring groups other than amino-acyl groups"/>
    <property type="evidence" value="ECO:0007669"/>
    <property type="project" value="InterPro"/>
</dbReference>
<comment type="catalytic activity">
    <reaction evidence="3">
        <text>L-methionine sulfoximine + acetyl-CoA = N-acetyl-L-methionine sulfoximine + CoA + H(+)</text>
        <dbReference type="Rhea" id="RHEA:47660"/>
        <dbReference type="ChEBI" id="CHEBI:15378"/>
        <dbReference type="ChEBI" id="CHEBI:57287"/>
        <dbReference type="ChEBI" id="CHEBI:57288"/>
        <dbReference type="ChEBI" id="CHEBI:87826"/>
        <dbReference type="ChEBI" id="CHEBI:87827"/>
    </reaction>
</comment>
<protein>
    <submittedName>
        <fullName evidence="6">N-acetyltransferase</fullName>
    </submittedName>
</protein>
<evidence type="ECO:0000256" key="2">
    <source>
        <dbReference type="ARBA" id="ARBA00023315"/>
    </source>
</evidence>
<dbReference type="Proteomes" id="UP000663903">
    <property type="component" value="Chromosome"/>
</dbReference>
<evidence type="ECO:0000313" key="6">
    <source>
        <dbReference type="EMBL" id="QTD46001.1"/>
    </source>
</evidence>
<dbReference type="CDD" id="cd04301">
    <property type="entry name" value="NAT_SF"/>
    <property type="match status" value="1"/>
</dbReference>
<dbReference type="AlphaFoldDB" id="A0A975CJ21"/>
<dbReference type="InterPro" id="IPR016181">
    <property type="entry name" value="Acyl_CoA_acyltransferase"/>
</dbReference>
<sequence>MQLIACTHDAHAPAILDILNHAIVTSTALYDYQPRPLASMRAWFDAKASGGFPVIGAVDARGTLLGFASYGTWRAFPAYKYSVEHSVYVREDQRGQGLARRLMQALINAARAQGKHVMVGAIDTANAGSIALHEKLGFTPAGTVRQAGFKFGRWLDVAFYQLILDTPAEPLDG</sequence>
<name>A0A975CJ21_9BURK</name>
<organism evidence="6 7">
    <name type="scientific">Ottowia testudinis</name>
    <dbReference type="NCBI Taxonomy" id="2816950"/>
    <lineage>
        <taxon>Bacteria</taxon>
        <taxon>Pseudomonadati</taxon>
        <taxon>Pseudomonadota</taxon>
        <taxon>Betaproteobacteria</taxon>
        <taxon>Burkholderiales</taxon>
        <taxon>Comamonadaceae</taxon>
        <taxon>Ottowia</taxon>
    </lineage>
</organism>
<keyword evidence="7" id="KW-1185">Reference proteome</keyword>
<dbReference type="FunFam" id="3.40.630.30:FF:000026">
    <property type="entry name" value="Phosphinothricin acetyltransferase"/>
    <property type="match status" value="1"/>
</dbReference>
<dbReference type="PANTHER" id="PTHR43072">
    <property type="entry name" value="N-ACETYLTRANSFERASE"/>
    <property type="match status" value="1"/>
</dbReference>
<keyword evidence="2" id="KW-0012">Acyltransferase</keyword>
<dbReference type="Gene3D" id="3.40.630.30">
    <property type="match status" value="1"/>
</dbReference>
<reference evidence="6" key="1">
    <citation type="submission" date="2021-03" db="EMBL/GenBank/DDBJ databases">
        <title>Ottowia sp. 27C isolated from the cloaca of a Giant Asian pond turtle (Heosemys grandis).</title>
        <authorList>
            <person name="Spergser J."/>
            <person name="Busse H.-J."/>
        </authorList>
    </citation>
    <scope>NUCLEOTIDE SEQUENCE</scope>
    <source>
        <strain evidence="6">27C</strain>
    </source>
</reference>
<gene>
    <name evidence="6" type="ORF">J1M35_03565</name>
</gene>
<evidence type="ECO:0000256" key="1">
    <source>
        <dbReference type="ARBA" id="ARBA00022679"/>
    </source>
</evidence>
<dbReference type="InterPro" id="IPR000182">
    <property type="entry name" value="GNAT_dom"/>
</dbReference>
<dbReference type="PROSITE" id="PS51186">
    <property type="entry name" value="GNAT"/>
    <property type="match status" value="1"/>
</dbReference>
<evidence type="ECO:0000259" key="5">
    <source>
        <dbReference type="PROSITE" id="PS51186"/>
    </source>
</evidence>
<dbReference type="KEGG" id="otd:J1M35_03565"/>
<keyword evidence="1" id="KW-0808">Transferase</keyword>
<evidence type="ECO:0000313" key="7">
    <source>
        <dbReference type="Proteomes" id="UP000663903"/>
    </source>
</evidence>
<comment type="catalytic activity">
    <reaction evidence="4">
        <text>L-methionine sulfone + acetyl-CoA = N-acetyl-L-methionine sulfone + CoA + H(+)</text>
        <dbReference type="Rhea" id="RHEA:47656"/>
        <dbReference type="ChEBI" id="CHEBI:15378"/>
        <dbReference type="ChEBI" id="CHEBI:57287"/>
        <dbReference type="ChEBI" id="CHEBI:57288"/>
        <dbReference type="ChEBI" id="CHEBI:87824"/>
        <dbReference type="ChEBI" id="CHEBI:87825"/>
    </reaction>
</comment>
<dbReference type="Pfam" id="PF00583">
    <property type="entry name" value="Acetyltransf_1"/>
    <property type="match status" value="1"/>
</dbReference>
<accession>A0A975CJ21</accession>
<feature type="domain" description="N-acetyltransferase" evidence="5">
    <location>
        <begin position="1"/>
        <end position="167"/>
    </location>
</feature>